<sequence>MCRDHDKLKNQAENKFEIPHDFFKNSYCLKLLKEVFGDNYMTHRENFEWHKRFSEDREFVEEDERSCRCLSSRTGYAHRLCSILLASSRLSEYLNENKQ</sequence>
<evidence type="ECO:0000313" key="2">
    <source>
        <dbReference type="Proteomes" id="UP000887159"/>
    </source>
</evidence>
<comment type="caution">
    <text evidence="1">The sequence shown here is derived from an EMBL/GenBank/DDBJ whole genome shotgun (WGS) entry which is preliminary data.</text>
</comment>
<accession>A0A8X6S3Q0</accession>
<organism evidence="1 2">
    <name type="scientific">Trichonephila clavipes</name>
    <name type="common">Golden silk orbweaver</name>
    <name type="synonym">Nephila clavipes</name>
    <dbReference type="NCBI Taxonomy" id="2585209"/>
    <lineage>
        <taxon>Eukaryota</taxon>
        <taxon>Metazoa</taxon>
        <taxon>Ecdysozoa</taxon>
        <taxon>Arthropoda</taxon>
        <taxon>Chelicerata</taxon>
        <taxon>Arachnida</taxon>
        <taxon>Araneae</taxon>
        <taxon>Araneomorphae</taxon>
        <taxon>Entelegynae</taxon>
        <taxon>Araneoidea</taxon>
        <taxon>Nephilidae</taxon>
        <taxon>Trichonephila</taxon>
    </lineage>
</organism>
<dbReference type="EMBL" id="BMAU01021265">
    <property type="protein sequence ID" value="GFY06917.1"/>
    <property type="molecule type" value="Genomic_DNA"/>
</dbReference>
<name>A0A8X6S3Q0_TRICX</name>
<proteinExistence type="predicted"/>
<gene>
    <name evidence="1" type="ORF">TNCV_4090191</name>
</gene>
<keyword evidence="2" id="KW-1185">Reference proteome</keyword>
<protein>
    <submittedName>
        <fullName evidence="1">Uncharacterized protein</fullName>
    </submittedName>
</protein>
<dbReference type="AlphaFoldDB" id="A0A8X6S3Q0"/>
<reference evidence="1" key="1">
    <citation type="submission" date="2020-08" db="EMBL/GenBank/DDBJ databases">
        <title>Multicomponent nature underlies the extraordinary mechanical properties of spider dragline silk.</title>
        <authorList>
            <person name="Kono N."/>
            <person name="Nakamura H."/>
            <person name="Mori M."/>
            <person name="Yoshida Y."/>
            <person name="Ohtoshi R."/>
            <person name="Malay A.D."/>
            <person name="Moran D.A.P."/>
            <person name="Tomita M."/>
            <person name="Numata K."/>
            <person name="Arakawa K."/>
        </authorList>
    </citation>
    <scope>NUCLEOTIDE SEQUENCE</scope>
</reference>
<dbReference type="Proteomes" id="UP000887159">
    <property type="component" value="Unassembled WGS sequence"/>
</dbReference>
<evidence type="ECO:0000313" key="1">
    <source>
        <dbReference type="EMBL" id="GFY06917.1"/>
    </source>
</evidence>